<evidence type="ECO:0000256" key="2">
    <source>
        <dbReference type="ARBA" id="ARBA00022475"/>
    </source>
</evidence>
<feature type="region of interest" description="Disordered" evidence="6">
    <location>
        <begin position="397"/>
        <end position="434"/>
    </location>
</feature>
<keyword evidence="3" id="KW-0812">Transmembrane</keyword>
<keyword evidence="4" id="KW-1133">Transmembrane helix</keyword>
<gene>
    <name evidence="8" type="ORF">FJR45_06720</name>
</gene>
<evidence type="ECO:0000256" key="3">
    <source>
        <dbReference type="ARBA" id="ARBA00022692"/>
    </source>
</evidence>
<comment type="subcellular location">
    <subcellularLocation>
        <location evidence="1">Cell membrane</location>
        <topology evidence="1">Multi-pass membrane protein</topology>
    </subcellularLocation>
</comment>
<dbReference type="Gene3D" id="3.40.50.300">
    <property type="entry name" value="P-loop containing nucleotide triphosphate hydrolases"/>
    <property type="match status" value="1"/>
</dbReference>
<dbReference type="Pfam" id="PF10412">
    <property type="entry name" value="TrwB_AAD_bind"/>
    <property type="match status" value="1"/>
</dbReference>
<dbReference type="PANTHER" id="PTHR37937:SF1">
    <property type="entry name" value="CONJUGATIVE TRANSFER: DNA TRANSPORT"/>
    <property type="match status" value="1"/>
</dbReference>
<protein>
    <recommendedName>
        <fullName evidence="7">Type IV secretion system coupling protein TraD DNA-binding domain-containing protein</fullName>
    </recommendedName>
</protein>
<evidence type="ECO:0000313" key="9">
    <source>
        <dbReference type="Proteomes" id="UP000593719"/>
    </source>
</evidence>
<evidence type="ECO:0000259" key="7">
    <source>
        <dbReference type="Pfam" id="PF10412"/>
    </source>
</evidence>
<dbReference type="SUPFAM" id="SSF52540">
    <property type="entry name" value="P-loop containing nucleoside triphosphate hydrolases"/>
    <property type="match status" value="1"/>
</dbReference>
<dbReference type="RefSeq" id="WP_193149805.1">
    <property type="nucleotide sequence ID" value="NZ_CP041235.1"/>
</dbReference>
<keyword evidence="2" id="KW-1003">Cell membrane</keyword>
<accession>A0A7M1B1M1</accession>
<dbReference type="GO" id="GO:0005886">
    <property type="term" value="C:plasma membrane"/>
    <property type="evidence" value="ECO:0007669"/>
    <property type="project" value="UniProtKB-SubCell"/>
</dbReference>
<dbReference type="Gene3D" id="1.10.8.80">
    <property type="entry name" value="Magnesium chelatase subunit I, C-Terminal domain"/>
    <property type="match status" value="1"/>
</dbReference>
<dbReference type="InterPro" id="IPR027417">
    <property type="entry name" value="P-loop_NTPase"/>
</dbReference>
<dbReference type="EMBL" id="CP041235">
    <property type="protein sequence ID" value="QOP43659.1"/>
    <property type="molecule type" value="Genomic_DNA"/>
</dbReference>
<sequence>MKTTLQFPKNATKQHIGYIGTTGAGKTQGLMQLFDNFEDSKKILIDVKGDYTATRKKEDDLIFCPYDKRTIGWNIFNDIKTYLDIDNIVAALIPDNPKTTDSYFDNAARSVLKGIFIYLSKEEGVDNASLWDVVTSPDLILHIVRNDKEACSYMEMHLGKEEELDKQAKSVLGTMLAHIGVTLEALSKIDGDFSFKEWTKSEKDKRSIFLLGEESVLTSLLPLYRVAVEIVASELLSMPDDTTGKRELFFWLDELPKLKKVSKVIDLMTLARSKGGRVIYSIQTLKQLSEVYGKEGMYTILDTSNTLFIFRTTDANELENILGKQEVLEYSESRTWGPHDMRDGGSHSKQKKTKPLVLASDIQRLENLEFYIKSIAPDITKAKLQYIGREERNPKFVPNIEQIQKRSVDDEDSEANESENRVSADDFMDDISSL</sequence>
<dbReference type="InterPro" id="IPR051539">
    <property type="entry name" value="T4SS-coupling_protein"/>
</dbReference>
<evidence type="ECO:0000256" key="1">
    <source>
        <dbReference type="ARBA" id="ARBA00004651"/>
    </source>
</evidence>
<keyword evidence="5" id="KW-0472">Membrane</keyword>
<dbReference type="PANTHER" id="PTHR37937">
    <property type="entry name" value="CONJUGATIVE TRANSFER: DNA TRANSPORT"/>
    <property type="match status" value="1"/>
</dbReference>
<dbReference type="KEGG" id="ssei:FJR45_06720"/>
<name>A0A7M1B1M1_9BACT</name>
<reference evidence="8 9" key="1">
    <citation type="submission" date="2019-06" db="EMBL/GenBank/DDBJ databases">
        <title>Sulfurimonas gotlandica sp. nov., a chemoautotrophic and psychrotolerant epsilonproteobacterium isolated from a pelagic redoxcline, and an emended description of the genus Sulfurimonas.</title>
        <authorList>
            <person name="Wang S."/>
            <person name="Jiang L."/>
            <person name="Shao Z."/>
        </authorList>
    </citation>
    <scope>NUCLEOTIDE SEQUENCE [LARGE SCALE GENOMIC DNA]</scope>
    <source>
        <strain evidence="8 9">S2-6</strain>
    </source>
</reference>
<feature type="domain" description="Type IV secretion system coupling protein TraD DNA-binding" evidence="7">
    <location>
        <begin position="4"/>
        <end position="381"/>
    </location>
</feature>
<evidence type="ECO:0000256" key="5">
    <source>
        <dbReference type="ARBA" id="ARBA00023136"/>
    </source>
</evidence>
<keyword evidence="9" id="KW-1185">Reference proteome</keyword>
<dbReference type="AlphaFoldDB" id="A0A7M1B1M1"/>
<evidence type="ECO:0000256" key="6">
    <source>
        <dbReference type="SAM" id="MobiDB-lite"/>
    </source>
</evidence>
<evidence type="ECO:0000313" key="8">
    <source>
        <dbReference type="EMBL" id="QOP43659.1"/>
    </source>
</evidence>
<dbReference type="Proteomes" id="UP000593719">
    <property type="component" value="Chromosome"/>
</dbReference>
<dbReference type="CDD" id="cd01127">
    <property type="entry name" value="TrwB_TraG_TraD_VirD4"/>
    <property type="match status" value="1"/>
</dbReference>
<organism evidence="8 9">
    <name type="scientific">Sulfurimonas sediminis</name>
    <dbReference type="NCBI Taxonomy" id="2590020"/>
    <lineage>
        <taxon>Bacteria</taxon>
        <taxon>Pseudomonadati</taxon>
        <taxon>Campylobacterota</taxon>
        <taxon>Epsilonproteobacteria</taxon>
        <taxon>Campylobacterales</taxon>
        <taxon>Sulfurimonadaceae</taxon>
        <taxon>Sulfurimonas</taxon>
    </lineage>
</organism>
<proteinExistence type="predicted"/>
<dbReference type="InterPro" id="IPR019476">
    <property type="entry name" value="T4SS_TraD_DNA-bd"/>
</dbReference>
<evidence type="ECO:0000256" key="4">
    <source>
        <dbReference type="ARBA" id="ARBA00022989"/>
    </source>
</evidence>